<gene>
    <name evidence="2" type="primary">LOC116543320</name>
</gene>
<evidence type="ECO:0000313" key="2">
    <source>
        <dbReference type="RefSeq" id="XP_032124688.1"/>
    </source>
</evidence>
<dbReference type="Proteomes" id="UP000504640">
    <property type="component" value="Unplaced"/>
</dbReference>
<protein>
    <submittedName>
        <fullName evidence="2">Uncharacterized protein LOC116543320</fullName>
    </submittedName>
</protein>
<evidence type="ECO:0000313" key="1">
    <source>
        <dbReference type="Proteomes" id="UP000504640"/>
    </source>
</evidence>
<dbReference type="GeneID" id="116543320"/>
<sequence>MYPLRAGRRAMLSELRARPAPLLLLTSVLSETLAAKGDHISFVIGPFRPRLGPPSDPEPRGWRLLSGALESVEPATTPRGELGSRVANAAGSRPRHLLSETSRRSGRGWPWPRCAYRALLPPCPGLLGLCTAPPIRVACARARPLFLCFAASSSSSSYSSLQYAGYWD</sequence>
<dbReference type="RefSeq" id="XP_032124688.1">
    <property type="nucleotide sequence ID" value="XM_032268797.1"/>
</dbReference>
<reference evidence="2" key="1">
    <citation type="submission" date="2025-08" db="UniProtKB">
        <authorList>
            <consortium name="RefSeq"/>
        </authorList>
    </citation>
    <scope>IDENTIFICATION</scope>
    <source>
        <tissue evidence="2">Blood</tissue>
    </source>
</reference>
<name>A0A6J3H2C4_SAPAP</name>
<organism evidence="1 2">
    <name type="scientific">Sapajus apella</name>
    <name type="common">Brown-capped capuchin</name>
    <name type="synonym">Cebus apella</name>
    <dbReference type="NCBI Taxonomy" id="9515"/>
    <lineage>
        <taxon>Eukaryota</taxon>
        <taxon>Metazoa</taxon>
        <taxon>Chordata</taxon>
        <taxon>Craniata</taxon>
        <taxon>Vertebrata</taxon>
        <taxon>Euteleostomi</taxon>
        <taxon>Mammalia</taxon>
        <taxon>Eutheria</taxon>
        <taxon>Euarchontoglires</taxon>
        <taxon>Primates</taxon>
        <taxon>Haplorrhini</taxon>
        <taxon>Platyrrhini</taxon>
        <taxon>Cebidae</taxon>
        <taxon>Cebinae</taxon>
        <taxon>Sapajus</taxon>
    </lineage>
</organism>
<accession>A0A6J3H2C4</accession>
<keyword evidence="1" id="KW-1185">Reference proteome</keyword>
<dbReference type="AlphaFoldDB" id="A0A6J3H2C4"/>
<proteinExistence type="predicted"/>